<dbReference type="InterPro" id="IPR058330">
    <property type="entry name" value="DUF8017"/>
</dbReference>
<feature type="domain" description="DUF8017" evidence="2">
    <location>
        <begin position="170"/>
        <end position="353"/>
    </location>
</feature>
<dbReference type="AlphaFoldDB" id="A0A368VNF8"/>
<dbReference type="EMBL" id="QPJC01000007">
    <property type="protein sequence ID" value="RCW43251.1"/>
    <property type="molecule type" value="Genomic_DNA"/>
</dbReference>
<evidence type="ECO:0000313" key="3">
    <source>
        <dbReference type="EMBL" id="RCW43251.1"/>
    </source>
</evidence>
<evidence type="ECO:0000313" key="4">
    <source>
        <dbReference type="Proteomes" id="UP000253495"/>
    </source>
</evidence>
<evidence type="ECO:0000256" key="1">
    <source>
        <dbReference type="SAM" id="MobiDB-lite"/>
    </source>
</evidence>
<proteinExistence type="predicted"/>
<name>A0A368VNF8_9ACTN</name>
<organism evidence="3 4">
    <name type="scientific">Halopolyspora algeriensis</name>
    <dbReference type="NCBI Taxonomy" id="1500506"/>
    <lineage>
        <taxon>Bacteria</taxon>
        <taxon>Bacillati</taxon>
        <taxon>Actinomycetota</taxon>
        <taxon>Actinomycetes</taxon>
        <taxon>Actinomycetes incertae sedis</taxon>
        <taxon>Halopolyspora</taxon>
    </lineage>
</organism>
<sequence length="355" mass="36911">MAMSSPGGPGWDGYRHGPGQYVDPVTGQPPERNASSGHGPGPADQGHPRGPSPWGSPGTQQDFGGYERARPQQPSPGIVTGYPPPEPPRRNRTPWTAGIAAAATAVLAIVTTVVLTGGSDSGNSAPANLAAPAPSEAENPAGRPSSSAPTTTDHTTPAPTTEDMRHPVIPVVAGWQGMALPEFDIAYDIPPGWEPETGSISGFETDSGRRVTMSGYSSYKRDFCTEADLSFRARVGLTGTDEKNPVVAAEKSFREWARLGWGTNTGALPPVSMNPVKSVKIHRDRIDAKLVSGTITPADPGPCSPPSVFVSILAIAGNGDHSAALMIGIADQDVPGAVPPADINRSLTSVRWLPN</sequence>
<feature type="compositionally biased region" description="Low complexity" evidence="1">
    <location>
        <begin position="119"/>
        <end position="161"/>
    </location>
</feature>
<reference evidence="3 4" key="1">
    <citation type="submission" date="2018-07" db="EMBL/GenBank/DDBJ databases">
        <title>Genomic Encyclopedia of Type Strains, Phase III (KMG-III): the genomes of soil and plant-associated and newly described type strains.</title>
        <authorList>
            <person name="Whitman W."/>
        </authorList>
    </citation>
    <scope>NUCLEOTIDE SEQUENCE [LARGE SCALE GENOMIC DNA]</scope>
    <source>
        <strain evidence="3 4">CECT 8575</strain>
    </source>
</reference>
<keyword evidence="4" id="KW-1185">Reference proteome</keyword>
<gene>
    <name evidence="3" type="ORF">DFQ14_107140</name>
</gene>
<evidence type="ECO:0000259" key="2">
    <source>
        <dbReference type="Pfam" id="PF26056"/>
    </source>
</evidence>
<dbReference type="Proteomes" id="UP000253495">
    <property type="component" value="Unassembled WGS sequence"/>
</dbReference>
<comment type="caution">
    <text evidence="3">The sequence shown here is derived from an EMBL/GenBank/DDBJ whole genome shotgun (WGS) entry which is preliminary data.</text>
</comment>
<accession>A0A368VNF8</accession>
<feature type="region of interest" description="Disordered" evidence="1">
    <location>
        <begin position="1"/>
        <end position="93"/>
    </location>
</feature>
<dbReference type="Pfam" id="PF26056">
    <property type="entry name" value="DUF8017"/>
    <property type="match status" value="1"/>
</dbReference>
<protein>
    <recommendedName>
        <fullName evidence="2">DUF8017 domain-containing protein</fullName>
    </recommendedName>
</protein>
<feature type="region of interest" description="Disordered" evidence="1">
    <location>
        <begin position="119"/>
        <end position="166"/>
    </location>
</feature>